<evidence type="ECO:0000256" key="2">
    <source>
        <dbReference type="SAM" id="MobiDB-lite"/>
    </source>
</evidence>
<evidence type="ECO:0000313" key="5">
    <source>
        <dbReference type="Proteomes" id="UP001396334"/>
    </source>
</evidence>
<keyword evidence="5" id="KW-1185">Reference proteome</keyword>
<dbReference type="PANTHER" id="PTHR34452:SF14">
    <property type="entry name" value="MYOSIN HEAVY CHAIN, MUSCLE"/>
    <property type="match status" value="1"/>
</dbReference>
<feature type="region of interest" description="Disordered" evidence="2">
    <location>
        <begin position="160"/>
        <end position="249"/>
    </location>
</feature>
<dbReference type="InterPro" id="IPR019448">
    <property type="entry name" value="NT-C2"/>
</dbReference>
<evidence type="ECO:0000259" key="3">
    <source>
        <dbReference type="PROSITE" id="PS51840"/>
    </source>
</evidence>
<reference evidence="4 5" key="1">
    <citation type="journal article" date="2024" name="G3 (Bethesda)">
        <title>Genome assembly of Hibiscus sabdariffa L. provides insights into metabolisms of medicinal natural products.</title>
        <authorList>
            <person name="Kim T."/>
        </authorList>
    </citation>
    <scope>NUCLEOTIDE SEQUENCE [LARGE SCALE GENOMIC DNA]</scope>
    <source>
        <strain evidence="4">TK-2024</strain>
        <tissue evidence="4">Old leaves</tissue>
    </source>
</reference>
<feature type="compositionally biased region" description="Polar residues" evidence="2">
    <location>
        <begin position="161"/>
        <end position="176"/>
    </location>
</feature>
<feature type="compositionally biased region" description="Basic and acidic residues" evidence="2">
    <location>
        <begin position="236"/>
        <end position="249"/>
    </location>
</feature>
<organism evidence="4 5">
    <name type="scientific">Hibiscus sabdariffa</name>
    <name type="common">roselle</name>
    <dbReference type="NCBI Taxonomy" id="183260"/>
    <lineage>
        <taxon>Eukaryota</taxon>
        <taxon>Viridiplantae</taxon>
        <taxon>Streptophyta</taxon>
        <taxon>Embryophyta</taxon>
        <taxon>Tracheophyta</taxon>
        <taxon>Spermatophyta</taxon>
        <taxon>Magnoliopsida</taxon>
        <taxon>eudicotyledons</taxon>
        <taxon>Gunneridae</taxon>
        <taxon>Pentapetalae</taxon>
        <taxon>rosids</taxon>
        <taxon>malvids</taxon>
        <taxon>Malvales</taxon>
        <taxon>Malvaceae</taxon>
        <taxon>Malvoideae</taxon>
        <taxon>Hibiscus</taxon>
    </lineage>
</organism>
<protein>
    <recommendedName>
        <fullName evidence="3">C2 NT-type domain-containing protein</fullName>
    </recommendedName>
</protein>
<feature type="domain" description="C2 NT-type" evidence="3">
    <location>
        <begin position="4"/>
        <end position="139"/>
    </location>
</feature>
<feature type="coiled-coil region" evidence="1">
    <location>
        <begin position="925"/>
        <end position="966"/>
    </location>
</feature>
<feature type="region of interest" description="Disordered" evidence="2">
    <location>
        <begin position="784"/>
        <end position="828"/>
    </location>
</feature>
<feature type="compositionally biased region" description="Basic and acidic residues" evidence="2">
    <location>
        <begin position="685"/>
        <end position="698"/>
    </location>
</feature>
<dbReference type="PROSITE" id="PS51840">
    <property type="entry name" value="C2_NT"/>
    <property type="match status" value="1"/>
</dbReference>
<sequence length="983" mass="112772">MFKSWRSDKKKIKVVFQLQFQATQVPKLKKSGVTVALVPEDVGKPTLRLEKVAAQDGSCLWENPVYETVKMIRENKTGRLSEKIYHFVVSNGSSKSGFLGEASIDFADFAAETEPVTVSLPLKFANSGVILHVTIHKIEGAEDQRYVGDGEDLTISREGSLHSQGMNYSENHQNSTEDGDLEPAGLFSPLRQNPMPQRAADNTDMTKNMHRRTNTDWSGSSTSDGSLAELANSPEDIPREWHKGSGDPVEKLRSENVMLSRQVEVSELELQSLKKQILKENKRTHDLSRQISSLKEERDAVKKEFERLKSMKNMDEEVSDGGSEDENEGSKVLLKEIRQELEHEKELNANLRLQLQKTDDSNSNLILAVRDLNEMLEQKNREIARLSSEIEATTSVEQHDADEVHMMKQTITDLNSELEFYKKHKEELEMHIEELSQENDKILLQLRQNQQQESMKTENESSEYLATINELESQVQTLEDKIKQQAEDYSESLIAINELESQVKELSKELENRTQGFEEELDALIYAKTEQEERAIRAEEALRTTRSKNAANAERLQEEFKKLSVEMAGKFDENEKMTMKAVAEANDLELQKINLEEMLQEANEELRLLKDRSVIEREDLTYQLDLKEKQIAEMSMELDDKTAQLEYAQKQEKEKQEAFSKEIQMLKTEIKKLEEQRSQFSDQAKQSDETKKVKASSNEKTEMLIQRWNKERDELEKKIASAKKETEKAQKQLISTRSLKDKKEMVISNLQSEMENIRVECNDLKHSLLREEREKEKLRKQVSQLKNDLQKKEEEVSSIQKELKSNGGQVDIPARSGHSASAPQESKDITSLQKKMRLLKEQINLMEAALKSTANSAPEKESNLSNMIEELESIMEQLKICHCSSSDQCQKEQGKLRDKLHSKMTTAEGKPSSTIAVPVESDAKFAELLSEVEGLKERNKSMERELKDMEERYSEISLKFAEVEGERQQLVMTVRNLKNGKKN</sequence>
<dbReference type="Gene3D" id="1.20.5.340">
    <property type="match status" value="1"/>
</dbReference>
<dbReference type="Pfam" id="PF10358">
    <property type="entry name" value="NT-C2"/>
    <property type="match status" value="1"/>
</dbReference>
<feature type="compositionally biased region" description="Polar residues" evidence="2">
    <location>
        <begin position="818"/>
        <end position="828"/>
    </location>
</feature>
<accession>A0ABR2S9E0</accession>
<dbReference type="EMBL" id="JBBPBN010000016">
    <property type="protein sequence ID" value="KAK9021840.1"/>
    <property type="molecule type" value="Genomic_DNA"/>
</dbReference>
<name>A0ABR2S9E0_9ROSI</name>
<feature type="region of interest" description="Disordered" evidence="2">
    <location>
        <begin position="675"/>
        <end position="698"/>
    </location>
</feature>
<evidence type="ECO:0000256" key="1">
    <source>
        <dbReference type="SAM" id="Coils"/>
    </source>
</evidence>
<dbReference type="Proteomes" id="UP001396334">
    <property type="component" value="Unassembled WGS sequence"/>
</dbReference>
<keyword evidence="1" id="KW-0175">Coiled coil</keyword>
<evidence type="ECO:0000313" key="4">
    <source>
        <dbReference type="EMBL" id="KAK9021840.1"/>
    </source>
</evidence>
<gene>
    <name evidence="4" type="ORF">V6N11_011806</name>
</gene>
<dbReference type="PANTHER" id="PTHR34452">
    <property type="entry name" value="MYOSIN HEAVY CHAIN-RELATED PROTEIN"/>
    <property type="match status" value="1"/>
</dbReference>
<comment type="caution">
    <text evidence="4">The sequence shown here is derived from an EMBL/GenBank/DDBJ whole genome shotgun (WGS) entry which is preliminary data.</text>
</comment>
<proteinExistence type="predicted"/>
<feature type="compositionally biased region" description="Low complexity" evidence="2">
    <location>
        <begin position="215"/>
        <end position="226"/>
    </location>
</feature>